<keyword evidence="3" id="KW-0378">Hydrolase</keyword>
<organism evidence="3 4">
    <name type="scientific">Qipengyuania polymorpha</name>
    <dbReference type="NCBI Taxonomy" id="2867234"/>
    <lineage>
        <taxon>Bacteria</taxon>
        <taxon>Pseudomonadati</taxon>
        <taxon>Pseudomonadota</taxon>
        <taxon>Alphaproteobacteria</taxon>
        <taxon>Sphingomonadales</taxon>
        <taxon>Erythrobacteraceae</taxon>
        <taxon>Qipengyuania</taxon>
    </lineage>
</organism>
<dbReference type="EMBL" id="JAIGNK010000003">
    <property type="protein sequence ID" value="MBX7458993.1"/>
    <property type="molecule type" value="Genomic_DNA"/>
</dbReference>
<feature type="domain" description="Prepilin type IV endopeptidase peptidase" evidence="2">
    <location>
        <begin position="13"/>
        <end position="110"/>
    </location>
</feature>
<feature type="transmembrane region" description="Helical" evidence="1">
    <location>
        <begin position="31"/>
        <end position="53"/>
    </location>
</feature>
<dbReference type="RefSeq" id="WP_221574343.1">
    <property type="nucleotide sequence ID" value="NZ_JAIGNK010000003.1"/>
</dbReference>
<keyword evidence="1" id="KW-0472">Membrane</keyword>
<feature type="transmembrane region" description="Helical" evidence="1">
    <location>
        <begin position="134"/>
        <end position="152"/>
    </location>
</feature>
<evidence type="ECO:0000313" key="3">
    <source>
        <dbReference type="EMBL" id="MBX7458993.1"/>
    </source>
</evidence>
<keyword evidence="1" id="KW-0812">Transmembrane</keyword>
<sequence length="153" mass="15773">MAIATLWLGALGLFTSTGALLDIFTRRLPNILCGVMLLAGFGLAFASGGWTALGLHAAHSVLALVVGYLLFLAGVFGGGDGKFYAAAASFFPLSGMLMLFVAITAAGLLLYIFWSLLTRIMPSRIGKGGDFGKLPYGVAIGGGALAYAGFLFL</sequence>
<comment type="caution">
    <text evidence="3">The sequence shown here is derived from an EMBL/GenBank/DDBJ whole genome shotgun (WGS) entry which is preliminary data.</text>
</comment>
<name>A0ABS7J6B4_9SPHN</name>
<evidence type="ECO:0000313" key="4">
    <source>
        <dbReference type="Proteomes" id="UP000783253"/>
    </source>
</evidence>
<keyword evidence="4" id="KW-1185">Reference proteome</keyword>
<keyword evidence="1" id="KW-1133">Transmembrane helix</keyword>
<evidence type="ECO:0000259" key="2">
    <source>
        <dbReference type="Pfam" id="PF01478"/>
    </source>
</evidence>
<dbReference type="EC" id="3.4.23.43" evidence="3"/>
<feature type="transmembrane region" description="Helical" evidence="1">
    <location>
        <begin position="90"/>
        <end position="114"/>
    </location>
</feature>
<proteinExistence type="predicted"/>
<protein>
    <submittedName>
        <fullName evidence="3">Prepilin peptidase</fullName>
        <ecNumber evidence="3">3.4.23.43</ecNumber>
    </submittedName>
</protein>
<gene>
    <name evidence="3" type="ORF">K3152_12105</name>
</gene>
<feature type="transmembrane region" description="Helical" evidence="1">
    <location>
        <begin position="60"/>
        <end position="78"/>
    </location>
</feature>
<dbReference type="GO" id="GO:0004190">
    <property type="term" value="F:aspartic-type endopeptidase activity"/>
    <property type="evidence" value="ECO:0007669"/>
    <property type="project" value="UniProtKB-EC"/>
</dbReference>
<accession>A0ABS7J6B4</accession>
<dbReference type="Proteomes" id="UP000783253">
    <property type="component" value="Unassembled WGS sequence"/>
</dbReference>
<dbReference type="Pfam" id="PF01478">
    <property type="entry name" value="Peptidase_A24"/>
    <property type="match status" value="1"/>
</dbReference>
<dbReference type="InterPro" id="IPR000045">
    <property type="entry name" value="Prepilin_IV_endopep_pep"/>
</dbReference>
<dbReference type="Gene3D" id="1.20.120.1220">
    <property type="match status" value="1"/>
</dbReference>
<evidence type="ECO:0000256" key="1">
    <source>
        <dbReference type="SAM" id="Phobius"/>
    </source>
</evidence>
<reference evidence="3 4" key="1">
    <citation type="submission" date="2021-08" db="EMBL/GenBank/DDBJ databases">
        <title>Comparative Genomics Analysis of the Genus Qipengyuania Reveals Extensive Genetic Diversity and Metabolic Versatility, Including the Description of Fifteen Novel Species.</title>
        <authorList>
            <person name="Liu Y."/>
        </authorList>
    </citation>
    <scope>NUCLEOTIDE SEQUENCE [LARGE SCALE GENOMIC DNA]</scope>
    <source>
        <strain evidence="3 4">1NDH17</strain>
    </source>
</reference>